<dbReference type="EMBL" id="KB469297">
    <property type="protein sequence ID" value="EPQ59288.1"/>
    <property type="molecule type" value="Genomic_DNA"/>
</dbReference>
<gene>
    <name evidence="9" type="ORF">GLOTRDRAFT_70590</name>
</gene>
<keyword evidence="6" id="KW-0012">Acyltransferase</keyword>
<keyword evidence="3 8" id="KW-1133">Transmembrane helix</keyword>
<dbReference type="GO" id="GO:0016746">
    <property type="term" value="F:acyltransferase activity"/>
    <property type="evidence" value="ECO:0007669"/>
    <property type="project" value="UniProtKB-KW"/>
</dbReference>
<dbReference type="PANTHER" id="PTHR23063">
    <property type="entry name" value="PHOSPHOLIPID ACYLTRANSFERASE"/>
    <property type="match status" value="1"/>
</dbReference>
<dbReference type="RefSeq" id="XP_007862321.1">
    <property type="nucleotide sequence ID" value="XM_007864130.1"/>
</dbReference>
<feature type="transmembrane region" description="Helical" evidence="8">
    <location>
        <begin position="75"/>
        <end position="97"/>
    </location>
</feature>
<organism evidence="9 10">
    <name type="scientific">Gloeophyllum trabeum (strain ATCC 11539 / FP-39264 / Madison 617)</name>
    <name type="common">Brown rot fungus</name>
    <dbReference type="NCBI Taxonomy" id="670483"/>
    <lineage>
        <taxon>Eukaryota</taxon>
        <taxon>Fungi</taxon>
        <taxon>Dikarya</taxon>
        <taxon>Basidiomycota</taxon>
        <taxon>Agaricomycotina</taxon>
        <taxon>Agaricomycetes</taxon>
        <taxon>Gloeophyllales</taxon>
        <taxon>Gloeophyllaceae</taxon>
        <taxon>Gloeophyllum</taxon>
    </lineage>
</organism>
<name>S7QIW9_GLOTA</name>
<evidence type="ECO:0000256" key="4">
    <source>
        <dbReference type="ARBA" id="ARBA00023098"/>
    </source>
</evidence>
<dbReference type="OrthoDB" id="272512at2759"/>
<evidence type="ECO:0000256" key="2">
    <source>
        <dbReference type="ARBA" id="ARBA00022692"/>
    </source>
</evidence>
<dbReference type="eggNOG" id="ENOG502S38G">
    <property type="taxonomic scope" value="Eukaryota"/>
</dbReference>
<evidence type="ECO:0000256" key="7">
    <source>
        <dbReference type="SAM" id="MobiDB-lite"/>
    </source>
</evidence>
<dbReference type="OMA" id="WFRFLWD"/>
<protein>
    <recommendedName>
        <fullName evidence="11">Phospholipid/glycerol acyltransferase domain-containing protein</fullName>
    </recommendedName>
</protein>
<keyword evidence="5 8" id="KW-0472">Membrane</keyword>
<dbReference type="Proteomes" id="UP000030669">
    <property type="component" value="Unassembled WGS sequence"/>
</dbReference>
<dbReference type="HOGENOM" id="CLU_048121_2_0_1"/>
<keyword evidence="1" id="KW-0808">Transferase</keyword>
<evidence type="ECO:0000256" key="5">
    <source>
        <dbReference type="ARBA" id="ARBA00023136"/>
    </source>
</evidence>
<evidence type="ECO:0000313" key="10">
    <source>
        <dbReference type="Proteomes" id="UP000030669"/>
    </source>
</evidence>
<reference evidence="9 10" key="1">
    <citation type="journal article" date="2012" name="Science">
        <title>The Paleozoic origin of enzymatic lignin decomposition reconstructed from 31 fungal genomes.</title>
        <authorList>
            <person name="Floudas D."/>
            <person name="Binder M."/>
            <person name="Riley R."/>
            <person name="Barry K."/>
            <person name="Blanchette R.A."/>
            <person name="Henrissat B."/>
            <person name="Martinez A.T."/>
            <person name="Otillar R."/>
            <person name="Spatafora J.W."/>
            <person name="Yadav J.S."/>
            <person name="Aerts A."/>
            <person name="Benoit I."/>
            <person name="Boyd A."/>
            <person name="Carlson A."/>
            <person name="Copeland A."/>
            <person name="Coutinho P.M."/>
            <person name="de Vries R.P."/>
            <person name="Ferreira P."/>
            <person name="Findley K."/>
            <person name="Foster B."/>
            <person name="Gaskell J."/>
            <person name="Glotzer D."/>
            <person name="Gorecki P."/>
            <person name="Heitman J."/>
            <person name="Hesse C."/>
            <person name="Hori C."/>
            <person name="Igarashi K."/>
            <person name="Jurgens J.A."/>
            <person name="Kallen N."/>
            <person name="Kersten P."/>
            <person name="Kohler A."/>
            <person name="Kuees U."/>
            <person name="Kumar T.K.A."/>
            <person name="Kuo A."/>
            <person name="LaButti K."/>
            <person name="Larrondo L.F."/>
            <person name="Lindquist E."/>
            <person name="Ling A."/>
            <person name="Lombard V."/>
            <person name="Lucas S."/>
            <person name="Lundell T."/>
            <person name="Martin R."/>
            <person name="McLaughlin D.J."/>
            <person name="Morgenstern I."/>
            <person name="Morin E."/>
            <person name="Murat C."/>
            <person name="Nagy L.G."/>
            <person name="Nolan M."/>
            <person name="Ohm R.A."/>
            <person name="Patyshakuliyeva A."/>
            <person name="Rokas A."/>
            <person name="Ruiz-Duenas F.J."/>
            <person name="Sabat G."/>
            <person name="Salamov A."/>
            <person name="Samejima M."/>
            <person name="Schmutz J."/>
            <person name="Slot J.C."/>
            <person name="St John F."/>
            <person name="Stenlid J."/>
            <person name="Sun H."/>
            <person name="Sun S."/>
            <person name="Syed K."/>
            <person name="Tsang A."/>
            <person name="Wiebenga A."/>
            <person name="Young D."/>
            <person name="Pisabarro A."/>
            <person name="Eastwood D.C."/>
            <person name="Martin F."/>
            <person name="Cullen D."/>
            <person name="Grigoriev I.V."/>
            <person name="Hibbett D.S."/>
        </authorList>
    </citation>
    <scope>NUCLEOTIDE SEQUENCE [LARGE SCALE GENOMIC DNA]</scope>
    <source>
        <strain evidence="9 10">ATCC 11539</strain>
    </source>
</reference>
<evidence type="ECO:0000256" key="1">
    <source>
        <dbReference type="ARBA" id="ARBA00022679"/>
    </source>
</evidence>
<evidence type="ECO:0000313" key="9">
    <source>
        <dbReference type="EMBL" id="EPQ59288.1"/>
    </source>
</evidence>
<dbReference type="KEGG" id="gtr:GLOTRDRAFT_70590"/>
<sequence>MEKFSAFRDPGTGIQPFLTPVPPLGSDSYGWYLFPFQYLLGVVRFILVVLLTLLYLALVQVLCLILAPVPPLYRIITWFFTAIITRLALLVIGLWWIPVEVVTRKRGRSTKAKDSWNPTAGDIIVSNWVSWTELLWLAFRFNPIFLIPVASAHPQTSQPLASSPISHTPGRRTGTGSAAISSPMTRAPVPRVPLTGFRQVSLMTMIKFTGYAPSDDSSTKSAADSLDDILARADRPVVLFPECTTSNGRGLLRFSDVLLTLKDKQSKLFLMCIRYDPPTDLSPSLAHPIPSSPLNPLGHLFTLCASVIPLTMMIRLLSPASFEPADHSPGARMAEAEEAVASIGKIKRTGMGWEDKAAFLEFYWGTRKSRR</sequence>
<accession>S7QIW9</accession>
<dbReference type="GO" id="GO:0006629">
    <property type="term" value="P:lipid metabolic process"/>
    <property type="evidence" value="ECO:0007669"/>
    <property type="project" value="UniProtKB-KW"/>
</dbReference>
<keyword evidence="4" id="KW-0443">Lipid metabolism</keyword>
<feature type="region of interest" description="Disordered" evidence="7">
    <location>
        <begin position="158"/>
        <end position="182"/>
    </location>
</feature>
<dbReference type="GeneID" id="19308105"/>
<evidence type="ECO:0008006" key="11">
    <source>
        <dbReference type="Google" id="ProtNLM"/>
    </source>
</evidence>
<dbReference type="AlphaFoldDB" id="S7QIW9"/>
<proteinExistence type="predicted"/>
<feature type="transmembrane region" description="Helical" evidence="8">
    <location>
        <begin position="45"/>
        <end position="69"/>
    </location>
</feature>
<dbReference type="STRING" id="670483.S7QIW9"/>
<dbReference type="PANTHER" id="PTHR23063:SF60">
    <property type="entry name" value="LYSOPHOSPHATIDIC ACID:OLEOYL-COA ACYLTRANSFERASE 1"/>
    <property type="match status" value="1"/>
</dbReference>
<keyword evidence="2 8" id="KW-0812">Transmembrane</keyword>
<keyword evidence="10" id="KW-1185">Reference proteome</keyword>
<evidence type="ECO:0000256" key="8">
    <source>
        <dbReference type="SAM" id="Phobius"/>
    </source>
</evidence>
<evidence type="ECO:0000256" key="3">
    <source>
        <dbReference type="ARBA" id="ARBA00022989"/>
    </source>
</evidence>
<evidence type="ECO:0000256" key="6">
    <source>
        <dbReference type="ARBA" id="ARBA00023315"/>
    </source>
</evidence>